<dbReference type="EMBL" id="CABIKM010000053">
    <property type="protein sequence ID" value="VUZ86371.1"/>
    <property type="molecule type" value="Genomic_DNA"/>
</dbReference>
<dbReference type="PANTHER" id="PTHR12147:SF26">
    <property type="entry name" value="PEPTIDASE M28 DOMAIN-CONTAINING PROTEIN"/>
    <property type="match status" value="1"/>
</dbReference>
<dbReference type="Proteomes" id="UP000334340">
    <property type="component" value="Unassembled WGS sequence"/>
</dbReference>
<dbReference type="InterPro" id="IPR007484">
    <property type="entry name" value="Peptidase_M28"/>
</dbReference>
<dbReference type="InterPro" id="IPR045175">
    <property type="entry name" value="M28_fam"/>
</dbReference>
<dbReference type="GO" id="GO:0006508">
    <property type="term" value="P:proteolysis"/>
    <property type="evidence" value="ECO:0007669"/>
    <property type="project" value="InterPro"/>
</dbReference>
<accession>A0A564ZM34</accession>
<evidence type="ECO:0000313" key="3">
    <source>
        <dbReference type="Proteomes" id="UP000334340"/>
    </source>
</evidence>
<reference evidence="2 3" key="1">
    <citation type="submission" date="2019-07" db="EMBL/GenBank/DDBJ databases">
        <authorList>
            <person name="Cremers G."/>
        </authorList>
    </citation>
    <scope>NUCLEOTIDE SEQUENCE [LARGE SCALE GENOMIC DNA]</scope>
</reference>
<dbReference type="Pfam" id="PF04389">
    <property type="entry name" value="Peptidase_M28"/>
    <property type="match status" value="1"/>
</dbReference>
<dbReference type="Gene3D" id="3.40.630.10">
    <property type="entry name" value="Zn peptidases"/>
    <property type="match status" value="1"/>
</dbReference>
<keyword evidence="3" id="KW-1185">Reference proteome</keyword>
<gene>
    <name evidence="2" type="ORF">MELA_02774</name>
</gene>
<evidence type="ECO:0000313" key="2">
    <source>
        <dbReference type="EMBL" id="VUZ86371.1"/>
    </source>
</evidence>
<name>A0A564ZM34_9BACT</name>
<keyword evidence="2" id="KW-0378">Hydrolase</keyword>
<feature type="domain" description="Peptidase M28" evidence="1">
    <location>
        <begin position="103"/>
        <end position="321"/>
    </location>
</feature>
<organism evidence="2 3">
    <name type="scientific">Candidatus Methylomirabilis lanthanidiphila</name>
    <dbReference type="NCBI Taxonomy" id="2211376"/>
    <lineage>
        <taxon>Bacteria</taxon>
        <taxon>Candidatus Methylomirabilota</taxon>
        <taxon>Candidatus Methylomirabilia</taxon>
        <taxon>Candidatus Methylomirabilales</taxon>
        <taxon>Candidatus Methylomirabilaceae</taxon>
        <taxon>Candidatus Methylomirabilis</taxon>
    </lineage>
</organism>
<keyword evidence="2" id="KW-0031">Aminopeptidase</keyword>
<protein>
    <submittedName>
        <fullName evidence="2">Aminopeptidase</fullName>
    </submittedName>
</protein>
<dbReference type="GO" id="GO:0008235">
    <property type="term" value="F:metalloexopeptidase activity"/>
    <property type="evidence" value="ECO:0007669"/>
    <property type="project" value="InterPro"/>
</dbReference>
<evidence type="ECO:0000259" key="1">
    <source>
        <dbReference type="Pfam" id="PF04389"/>
    </source>
</evidence>
<keyword evidence="2" id="KW-0645">Protease</keyword>
<sequence>MRWSVVGLLATVLLGAGIAFMTHMPGRSHSGALPPLAPEAILLRTRLQGHVKVLAGDIGERHLWRHDALESAARYIEASWTGMGHVVASQRYVAYGKPVRNLEVALPGSVQPPEIVLVGAHYDTVAGSPGANDNASGVAALIELARLLAGSRARRSIRFVAFVNEEPPLFYSPDMGSRVYARRAAERGERIVAMLSLETLGYYSSASGSQRYPNSLYRLFYPDRGDFLAFVGNLDSRPLVRTVIEAFRRHTAFPSEGVAAPGWWGGVHWSDHWSFWREGYPALMVTDTALYRYRYYHTAGDTPDQLDYESLVRVTAGLARVVAELAQ</sequence>
<dbReference type="GO" id="GO:0004177">
    <property type="term" value="F:aminopeptidase activity"/>
    <property type="evidence" value="ECO:0007669"/>
    <property type="project" value="UniProtKB-KW"/>
</dbReference>
<dbReference type="PANTHER" id="PTHR12147">
    <property type="entry name" value="METALLOPEPTIDASE M28 FAMILY MEMBER"/>
    <property type="match status" value="1"/>
</dbReference>
<dbReference type="AlphaFoldDB" id="A0A564ZM34"/>
<dbReference type="SUPFAM" id="SSF53187">
    <property type="entry name" value="Zn-dependent exopeptidases"/>
    <property type="match status" value="1"/>
</dbReference>
<proteinExistence type="predicted"/>